<gene>
    <name evidence="1" type="ORF">CMUST_12285</name>
</gene>
<name>A0A0G3H1Z7_9CORY</name>
<protein>
    <submittedName>
        <fullName evidence="1">Uncharacterized protein</fullName>
    </submittedName>
</protein>
<dbReference type="OrthoDB" id="5140387at2"/>
<dbReference type="PATRIC" id="fig|571915.4.peg.2622"/>
<evidence type="ECO:0000313" key="2">
    <source>
        <dbReference type="Proteomes" id="UP000035199"/>
    </source>
</evidence>
<evidence type="ECO:0000313" key="1">
    <source>
        <dbReference type="EMBL" id="AKK06765.1"/>
    </source>
</evidence>
<dbReference type="KEGG" id="cmv:CMUST_12285"/>
<dbReference type="AlphaFoldDB" id="A0A0G3H1Z7"/>
<dbReference type="Proteomes" id="UP000035199">
    <property type="component" value="Chromosome"/>
</dbReference>
<sequence>MPVSITERPIVHASDTPQCENRGADVAVRNAGVESSCFVSVHIRPRTDQLCPQPPAAVLCKPVATTDNGGVFEVCSIATHYPLVPGDLLKATMGPDASLFLRGIKHLRPGWYMRSHLTAISQETNDVIQTLDHTAETIDVESGYVCGHWSADYSFEQLAEMLNRLQPHAGLAVVFHELARRDWLNSNVDFSDRFVADGTECDYLAAADPAWYKRGIATPDFLAHVQKLVEENPELLQLIQSGAYNKALTWINTYDLAAGT</sequence>
<reference evidence="1 2" key="1">
    <citation type="journal article" date="2015" name="Genome Announc.">
        <title>Complete Genome Sequence of the Type Strain Corynebacterium mustelae DSM 45274, Isolated from Various Tissues of a Male Ferret with Lethal Sepsis.</title>
        <authorList>
            <person name="Ruckert C."/>
            <person name="Eimer J."/>
            <person name="Winkler A."/>
            <person name="Tauch A."/>
        </authorList>
    </citation>
    <scope>NUCLEOTIDE SEQUENCE [LARGE SCALE GENOMIC DNA]</scope>
    <source>
        <strain evidence="1 2">DSM 45274</strain>
    </source>
</reference>
<accession>A0A0G3H1Z7</accession>
<dbReference type="RefSeq" id="WP_052844732.1">
    <property type="nucleotide sequence ID" value="NZ_CP011542.1"/>
</dbReference>
<reference evidence="2" key="2">
    <citation type="submission" date="2015-05" db="EMBL/GenBank/DDBJ databases">
        <title>Complete genome sequence of Corynebacterium mustelae DSM 45274, isolated from various tissues of a male ferret with lethal sepsis.</title>
        <authorList>
            <person name="Ruckert C."/>
            <person name="Albersmeier A."/>
            <person name="Winkler A."/>
            <person name="Tauch A."/>
        </authorList>
    </citation>
    <scope>NUCLEOTIDE SEQUENCE [LARGE SCALE GENOMIC DNA]</scope>
    <source>
        <strain evidence="2">DSM 45274</strain>
    </source>
</reference>
<organism evidence="1 2">
    <name type="scientific">Corynebacterium mustelae</name>
    <dbReference type="NCBI Taxonomy" id="571915"/>
    <lineage>
        <taxon>Bacteria</taxon>
        <taxon>Bacillati</taxon>
        <taxon>Actinomycetota</taxon>
        <taxon>Actinomycetes</taxon>
        <taxon>Mycobacteriales</taxon>
        <taxon>Corynebacteriaceae</taxon>
        <taxon>Corynebacterium</taxon>
    </lineage>
</organism>
<dbReference type="EMBL" id="CP011542">
    <property type="protein sequence ID" value="AKK06765.1"/>
    <property type="molecule type" value="Genomic_DNA"/>
</dbReference>
<proteinExistence type="predicted"/>
<keyword evidence="2" id="KW-1185">Reference proteome</keyword>